<reference evidence="15" key="1">
    <citation type="submission" date="2020-10" db="EMBL/GenBank/DDBJ databases">
        <authorList>
            <person name="Gilroy R."/>
        </authorList>
    </citation>
    <scope>NUCLEOTIDE SEQUENCE</scope>
    <source>
        <strain evidence="15">6276</strain>
    </source>
</reference>
<feature type="binding site" evidence="11">
    <location>
        <begin position="96"/>
        <end position="103"/>
    </location>
    <ligand>
        <name>ATP</name>
        <dbReference type="ChEBI" id="CHEBI:30616"/>
    </ligand>
</feature>
<keyword evidence="3 11" id="KW-0227">DNA damage</keyword>
<comment type="function">
    <text evidence="11">Plays a role in repairing double-strand DNA breaks, probably involving stabilizing or processing branched DNA or blocked replication forks.</text>
</comment>
<dbReference type="InterPro" id="IPR027417">
    <property type="entry name" value="P-loop_NTPase"/>
</dbReference>
<dbReference type="InterPro" id="IPR004504">
    <property type="entry name" value="DNA_repair_RadA"/>
</dbReference>
<dbReference type="Gene3D" id="3.30.230.10">
    <property type="match status" value="1"/>
</dbReference>
<keyword evidence="4 13" id="KW-0863">Zinc-finger</keyword>
<keyword evidence="6 13" id="KW-0862">Zinc</keyword>
<comment type="domain">
    <text evidence="11">The middle region has homology to RecA with ATPase motifs including the RadA KNRFG motif, while the C-terminus is homologous to Lon protease.</text>
</comment>
<comment type="function">
    <text evidence="13">DNA-dependent ATPase involved in processing of recombination intermediates, plays a role in repairing DNA breaks. Stimulates the branch migration of RecA-mediated strand transfer reactions, allowing the 3' invading strand to extend heteroduplex DNA faster. Binds ssDNA in the presence of ADP but not other nucleotides, has ATPase activity that is stimulated by ssDNA and various branched DNA structures, but inhibited by SSB. Does not have RecA's homology-searching function.</text>
</comment>
<dbReference type="Gene3D" id="3.40.50.300">
    <property type="entry name" value="P-loop containing nucleotide triphosphate hydrolases"/>
    <property type="match status" value="1"/>
</dbReference>
<sequence>MAKVKSKWVCTECGYETAGYLGKCPECGSWGSLVEEVQFSEKMPNAVANEFINTEKPALLKDIKVDESVRVSTNISEFDRILGGGFVQGSLVLLAGDPGIGKSTITLQTCGELCKCGKKVLYISAEESATQLKLRAERLGINSDSLYIYPQTNMENIKSQIEELSPDFVVIDSIQAIYSNNVASSAGSVSQIRECCNILMHIAKSKNITTVVIGHVTKDGNIAGPKVLEHMVDTVIYFEGDKYKSYRMLRSMKNRFGNTSEVGIFEMNSHGLRCVSNPNELFLNERSQVAAPGSAIIVTNEGTRPLMVEIQALVGMTSYPTPRRVTNGVDISRLHQILAVLEKRVGLNLSKQDVYVNVMGGIDVDEPSADLGIALAVATCARDVVVDSQTVIIGEIGLSGEIHPVNNIEKRLNEAAATGFKKAIIPYANDIPDDIKKIEIVKVKRLMDAISACVSAQ</sequence>
<dbReference type="InterPro" id="IPR041166">
    <property type="entry name" value="Rubredoxin_2"/>
</dbReference>
<keyword evidence="1 11" id="KW-0479">Metal-binding</keyword>
<dbReference type="SUPFAM" id="SSF54211">
    <property type="entry name" value="Ribosomal protein S5 domain 2-like"/>
    <property type="match status" value="1"/>
</dbReference>
<feature type="domain" description="RecA family profile 1" evidence="14">
    <location>
        <begin position="67"/>
        <end position="216"/>
    </location>
</feature>
<dbReference type="GO" id="GO:0005829">
    <property type="term" value="C:cytosol"/>
    <property type="evidence" value="ECO:0007669"/>
    <property type="project" value="TreeGrafter"/>
</dbReference>
<evidence type="ECO:0000256" key="3">
    <source>
        <dbReference type="ARBA" id="ARBA00022763"/>
    </source>
</evidence>
<feature type="region of interest" description="Lon-protease-like" evidence="11">
    <location>
        <begin position="353"/>
        <end position="457"/>
    </location>
</feature>
<dbReference type="InterPro" id="IPR003593">
    <property type="entry name" value="AAA+_ATPase"/>
</dbReference>
<dbReference type="NCBIfam" id="TIGR00416">
    <property type="entry name" value="sms"/>
    <property type="match status" value="1"/>
</dbReference>
<dbReference type="HAMAP" id="MF_01498">
    <property type="entry name" value="RadA_bact"/>
    <property type="match status" value="1"/>
</dbReference>
<dbReference type="CDD" id="cd01121">
    <property type="entry name" value="RadA_SMS_N"/>
    <property type="match status" value="1"/>
</dbReference>
<evidence type="ECO:0000256" key="9">
    <source>
        <dbReference type="ARBA" id="ARBA00023125"/>
    </source>
</evidence>
<keyword evidence="9 11" id="KW-0238">DNA-binding</keyword>
<dbReference type="GO" id="GO:0016787">
    <property type="term" value="F:hydrolase activity"/>
    <property type="evidence" value="ECO:0007669"/>
    <property type="project" value="UniProtKB-KW"/>
</dbReference>
<evidence type="ECO:0000256" key="11">
    <source>
        <dbReference type="HAMAP-Rule" id="MF_01498"/>
    </source>
</evidence>
<dbReference type="GO" id="GO:0005524">
    <property type="term" value="F:ATP binding"/>
    <property type="evidence" value="ECO:0007669"/>
    <property type="project" value="UniProtKB-UniRule"/>
</dbReference>
<keyword evidence="7 11" id="KW-0067">ATP-binding</keyword>
<evidence type="ECO:0000313" key="16">
    <source>
        <dbReference type="Proteomes" id="UP000823928"/>
    </source>
</evidence>
<comment type="caution">
    <text evidence="15">The sequence shown here is derived from an EMBL/GenBank/DDBJ whole genome shotgun (WGS) entry which is preliminary data.</text>
</comment>
<feature type="short sequence motif" description="RadA KNRFG motif" evidence="11">
    <location>
        <begin position="253"/>
        <end position="257"/>
    </location>
</feature>
<keyword evidence="8 11" id="KW-0346">Stress response</keyword>
<dbReference type="EMBL" id="DVIU01000248">
    <property type="protein sequence ID" value="HIS37369.1"/>
    <property type="molecule type" value="Genomic_DNA"/>
</dbReference>
<evidence type="ECO:0000256" key="13">
    <source>
        <dbReference type="RuleBase" id="RU003555"/>
    </source>
</evidence>
<keyword evidence="5" id="KW-0378">Hydrolase</keyword>
<dbReference type="GO" id="GO:0003684">
    <property type="term" value="F:damaged DNA binding"/>
    <property type="evidence" value="ECO:0007669"/>
    <property type="project" value="InterPro"/>
</dbReference>
<dbReference type="GO" id="GO:0140664">
    <property type="term" value="F:ATP-dependent DNA damage sensor activity"/>
    <property type="evidence" value="ECO:0007669"/>
    <property type="project" value="InterPro"/>
</dbReference>
<name>A0A9D1JP94_9BACT</name>
<dbReference type="GO" id="GO:0000725">
    <property type="term" value="P:recombinational repair"/>
    <property type="evidence" value="ECO:0007669"/>
    <property type="project" value="UniProtKB-UniRule"/>
</dbReference>
<evidence type="ECO:0000259" key="14">
    <source>
        <dbReference type="PROSITE" id="PS50162"/>
    </source>
</evidence>
<dbReference type="InterPro" id="IPR020568">
    <property type="entry name" value="Ribosomal_Su5_D2-typ_SF"/>
</dbReference>
<dbReference type="PANTHER" id="PTHR32472">
    <property type="entry name" value="DNA REPAIR PROTEIN RADA"/>
    <property type="match status" value="1"/>
</dbReference>
<comment type="similarity">
    <text evidence="11 13">Belongs to the RecA family. RadA subfamily.</text>
</comment>
<keyword evidence="10 11" id="KW-0234">DNA repair</keyword>
<evidence type="ECO:0000256" key="8">
    <source>
        <dbReference type="ARBA" id="ARBA00023016"/>
    </source>
</evidence>
<organism evidence="15 16">
    <name type="scientific">Candidatus Scatousia excrementigallinarum</name>
    <dbReference type="NCBI Taxonomy" id="2840935"/>
    <lineage>
        <taxon>Bacteria</taxon>
        <taxon>Candidatus Scatousia</taxon>
    </lineage>
</organism>
<dbReference type="AlphaFoldDB" id="A0A9D1JP94"/>
<gene>
    <name evidence="11 15" type="primary">radA</name>
    <name evidence="15" type="ORF">IAC10_12230</name>
</gene>
<evidence type="ECO:0000256" key="1">
    <source>
        <dbReference type="ARBA" id="ARBA00022723"/>
    </source>
</evidence>
<evidence type="ECO:0000256" key="2">
    <source>
        <dbReference type="ARBA" id="ARBA00022741"/>
    </source>
</evidence>
<dbReference type="PANTHER" id="PTHR32472:SF10">
    <property type="entry name" value="DNA REPAIR PROTEIN RADA-LIKE PROTEIN"/>
    <property type="match status" value="1"/>
</dbReference>
<dbReference type="SMART" id="SM00382">
    <property type="entry name" value="AAA"/>
    <property type="match status" value="1"/>
</dbReference>
<evidence type="ECO:0000256" key="6">
    <source>
        <dbReference type="ARBA" id="ARBA00022833"/>
    </source>
</evidence>
<dbReference type="Proteomes" id="UP000823928">
    <property type="component" value="Unassembled WGS sequence"/>
</dbReference>
<evidence type="ECO:0000256" key="7">
    <source>
        <dbReference type="ARBA" id="ARBA00022840"/>
    </source>
</evidence>
<protein>
    <recommendedName>
        <fullName evidence="11 12">DNA repair protein RadA</fullName>
    </recommendedName>
</protein>
<dbReference type="Pfam" id="PF13541">
    <property type="entry name" value="ChlI"/>
    <property type="match status" value="1"/>
</dbReference>
<evidence type="ECO:0000256" key="4">
    <source>
        <dbReference type="ARBA" id="ARBA00022771"/>
    </source>
</evidence>
<evidence type="ECO:0000256" key="12">
    <source>
        <dbReference type="NCBIfam" id="TIGR00416"/>
    </source>
</evidence>
<evidence type="ECO:0000256" key="10">
    <source>
        <dbReference type="ARBA" id="ARBA00023204"/>
    </source>
</evidence>
<evidence type="ECO:0000256" key="5">
    <source>
        <dbReference type="ARBA" id="ARBA00022801"/>
    </source>
</evidence>
<dbReference type="FunFam" id="3.40.50.300:FF:000050">
    <property type="entry name" value="DNA repair protein RadA"/>
    <property type="match status" value="1"/>
</dbReference>
<dbReference type="SUPFAM" id="SSF52540">
    <property type="entry name" value="P-loop containing nucleoside triphosphate hydrolases"/>
    <property type="match status" value="1"/>
</dbReference>
<accession>A0A9D1JP94</accession>
<evidence type="ECO:0000313" key="15">
    <source>
        <dbReference type="EMBL" id="HIS37369.1"/>
    </source>
</evidence>
<dbReference type="InterPro" id="IPR014721">
    <property type="entry name" value="Ribsml_uS5_D2-typ_fold_subgr"/>
</dbReference>
<dbReference type="InterPro" id="IPR020588">
    <property type="entry name" value="RecA_ATP-bd"/>
</dbReference>
<keyword evidence="2 11" id="KW-0547">Nucleotide-binding</keyword>
<dbReference type="Pfam" id="PF18073">
    <property type="entry name" value="Zn_ribbon_LapB"/>
    <property type="match status" value="1"/>
</dbReference>
<dbReference type="PRINTS" id="PR01874">
    <property type="entry name" value="DNAREPAIRADA"/>
</dbReference>
<reference evidence="15" key="2">
    <citation type="journal article" date="2021" name="PeerJ">
        <title>Extensive microbial diversity within the chicken gut microbiome revealed by metagenomics and culture.</title>
        <authorList>
            <person name="Gilroy R."/>
            <person name="Ravi A."/>
            <person name="Getino M."/>
            <person name="Pursley I."/>
            <person name="Horton D.L."/>
            <person name="Alikhan N.F."/>
            <person name="Baker D."/>
            <person name="Gharbi K."/>
            <person name="Hall N."/>
            <person name="Watson M."/>
            <person name="Adriaenssens E.M."/>
            <person name="Foster-Nyarko E."/>
            <person name="Jarju S."/>
            <person name="Secka A."/>
            <person name="Antonio M."/>
            <person name="Oren A."/>
            <person name="Chaudhuri R.R."/>
            <person name="La Ragione R."/>
            <person name="Hildebrand F."/>
            <person name="Pallen M.J."/>
        </authorList>
    </citation>
    <scope>NUCLEOTIDE SEQUENCE</scope>
    <source>
        <strain evidence="15">6276</strain>
    </source>
</reference>
<dbReference type="PROSITE" id="PS50162">
    <property type="entry name" value="RECA_2"/>
    <property type="match status" value="1"/>
</dbReference>
<dbReference type="Pfam" id="PF13481">
    <property type="entry name" value="AAA_25"/>
    <property type="match status" value="1"/>
</dbReference>
<dbReference type="GO" id="GO:0008270">
    <property type="term" value="F:zinc ion binding"/>
    <property type="evidence" value="ECO:0007669"/>
    <property type="project" value="UniProtKB-KW"/>
</dbReference>
<proteinExistence type="inferred from homology"/>